<keyword evidence="3" id="KW-1185">Reference proteome</keyword>
<dbReference type="Proteomes" id="UP000600918">
    <property type="component" value="Unassembled WGS sequence"/>
</dbReference>
<comment type="caution">
    <text evidence="2">The sequence shown here is derived from an EMBL/GenBank/DDBJ whole genome shotgun (WGS) entry which is preliminary data.</text>
</comment>
<keyword evidence="1" id="KW-1133">Transmembrane helix</keyword>
<dbReference type="AlphaFoldDB" id="A0A834KH89"/>
<accession>A0A834KH89</accession>
<protein>
    <submittedName>
        <fullName evidence="2">Uncharacterized protein</fullName>
    </submittedName>
</protein>
<evidence type="ECO:0000313" key="3">
    <source>
        <dbReference type="Proteomes" id="UP000600918"/>
    </source>
</evidence>
<reference evidence="2" key="1">
    <citation type="journal article" date="2020" name="G3 (Bethesda)">
        <title>High-Quality Assemblies for Three Invasive Social Wasps from the &lt;i&gt;Vespula&lt;/i&gt; Genus.</title>
        <authorList>
            <person name="Harrop T.W.R."/>
            <person name="Guhlin J."/>
            <person name="McLaughlin G.M."/>
            <person name="Permina E."/>
            <person name="Stockwell P."/>
            <person name="Gilligan J."/>
            <person name="Le Lec M.F."/>
            <person name="Gruber M.A.M."/>
            <person name="Quinn O."/>
            <person name="Lovegrove M."/>
            <person name="Duncan E.J."/>
            <person name="Remnant E.J."/>
            <person name="Van Eeckhoven J."/>
            <person name="Graham B."/>
            <person name="Knapp R.A."/>
            <person name="Langford K.W."/>
            <person name="Kronenberg Z."/>
            <person name="Press M.O."/>
            <person name="Eacker S.M."/>
            <person name="Wilson-Rankin E.E."/>
            <person name="Purcell J."/>
            <person name="Lester P.J."/>
            <person name="Dearden P.K."/>
        </authorList>
    </citation>
    <scope>NUCLEOTIDE SEQUENCE</scope>
    <source>
        <strain evidence="2">Volc-1</strain>
    </source>
</reference>
<dbReference type="EMBL" id="JACSDY010000015">
    <property type="protein sequence ID" value="KAF7406615.1"/>
    <property type="molecule type" value="Genomic_DNA"/>
</dbReference>
<feature type="transmembrane region" description="Helical" evidence="1">
    <location>
        <begin position="75"/>
        <end position="100"/>
    </location>
</feature>
<keyword evidence="1" id="KW-0472">Membrane</keyword>
<evidence type="ECO:0000313" key="2">
    <source>
        <dbReference type="EMBL" id="KAF7406615.1"/>
    </source>
</evidence>
<gene>
    <name evidence="2" type="ORF">H0235_014271</name>
</gene>
<keyword evidence="1" id="KW-0812">Transmembrane</keyword>
<sequence length="101" mass="10213">MSERKGVNGLQMVPSDGHVRAVGTERYAEGSPARHICYYRRWGRLAGGVSECGATIATIPMLMVVKLVKVNTTSAIAAAAAAAAAAAIAASCGGVVAVVVV</sequence>
<evidence type="ECO:0000256" key="1">
    <source>
        <dbReference type="SAM" id="Phobius"/>
    </source>
</evidence>
<name>A0A834KH89_VESPE</name>
<proteinExistence type="predicted"/>
<organism evidence="2 3">
    <name type="scientific">Vespula pensylvanica</name>
    <name type="common">Western yellow jacket</name>
    <name type="synonym">Wasp</name>
    <dbReference type="NCBI Taxonomy" id="30213"/>
    <lineage>
        <taxon>Eukaryota</taxon>
        <taxon>Metazoa</taxon>
        <taxon>Ecdysozoa</taxon>
        <taxon>Arthropoda</taxon>
        <taxon>Hexapoda</taxon>
        <taxon>Insecta</taxon>
        <taxon>Pterygota</taxon>
        <taxon>Neoptera</taxon>
        <taxon>Endopterygota</taxon>
        <taxon>Hymenoptera</taxon>
        <taxon>Apocrita</taxon>
        <taxon>Aculeata</taxon>
        <taxon>Vespoidea</taxon>
        <taxon>Vespidae</taxon>
        <taxon>Vespinae</taxon>
        <taxon>Vespula</taxon>
    </lineage>
</organism>
<feature type="transmembrane region" description="Helical" evidence="1">
    <location>
        <begin position="42"/>
        <end position="63"/>
    </location>
</feature>